<evidence type="ECO:0000256" key="2">
    <source>
        <dbReference type="HAMAP-Rule" id="MF_01940"/>
    </source>
</evidence>
<comment type="catalytic activity">
    <reaction evidence="2">
        <text>a 3'-end 2',3'-cyclophospho-ribonucleotide-RNA + H2O = a 3'-end 2'-phospho-ribonucleotide-RNA + H(+)</text>
        <dbReference type="Rhea" id="RHEA:11828"/>
        <dbReference type="Rhea" id="RHEA-COMP:10464"/>
        <dbReference type="Rhea" id="RHEA-COMP:17353"/>
        <dbReference type="ChEBI" id="CHEBI:15377"/>
        <dbReference type="ChEBI" id="CHEBI:15378"/>
        <dbReference type="ChEBI" id="CHEBI:83064"/>
        <dbReference type="ChEBI" id="CHEBI:173113"/>
        <dbReference type="EC" id="3.1.4.58"/>
    </reaction>
</comment>
<feature type="active site" description="Proton acceptor" evidence="2">
    <location>
        <position position="118"/>
    </location>
</feature>
<keyword evidence="4" id="KW-1185">Reference proteome</keyword>
<keyword evidence="3" id="KW-0436">Ligase</keyword>
<gene>
    <name evidence="3" type="ORF">JSE7799_01007</name>
</gene>
<feature type="short sequence motif" description="HXTX 2" evidence="2">
    <location>
        <begin position="118"/>
        <end position="121"/>
    </location>
</feature>
<feature type="active site" description="Proton donor" evidence="2">
    <location>
        <position position="36"/>
    </location>
</feature>
<name>A0A0M7B910_9RHOB</name>
<organism evidence="3 4">
    <name type="scientific">Jannaschia seosinensis</name>
    <dbReference type="NCBI Taxonomy" id="313367"/>
    <lineage>
        <taxon>Bacteria</taxon>
        <taxon>Pseudomonadati</taxon>
        <taxon>Pseudomonadota</taxon>
        <taxon>Alphaproteobacteria</taxon>
        <taxon>Rhodobacterales</taxon>
        <taxon>Roseobacteraceae</taxon>
        <taxon>Jannaschia</taxon>
    </lineage>
</organism>
<dbReference type="EC" id="3.1.4.58" evidence="2"/>
<dbReference type="STRING" id="313367.JSE7799_01007"/>
<dbReference type="RefSeq" id="WP_055662653.1">
    <property type="nucleotide sequence ID" value="NZ_CYPR01000055.1"/>
</dbReference>
<comment type="similarity">
    <text evidence="2">Belongs to the 2H phosphoesterase superfamily. ThpR family.</text>
</comment>
<dbReference type="GO" id="GO:0008664">
    <property type="term" value="F:RNA 2',3'-cyclic 3'-phosphodiesterase activity"/>
    <property type="evidence" value="ECO:0007669"/>
    <property type="project" value="UniProtKB-EC"/>
</dbReference>
<dbReference type="NCBIfam" id="TIGR02258">
    <property type="entry name" value="2_5_ligase"/>
    <property type="match status" value="1"/>
</dbReference>
<reference evidence="3 4" key="1">
    <citation type="submission" date="2015-09" db="EMBL/GenBank/DDBJ databases">
        <authorList>
            <person name="Jackson K.R."/>
            <person name="Lunt B.L."/>
            <person name="Fisher J.N.B."/>
            <person name="Gardner A.V."/>
            <person name="Bailey M.E."/>
            <person name="Deus L.M."/>
            <person name="Earl A.S."/>
            <person name="Gibby P.D."/>
            <person name="Hartmann K.A."/>
            <person name="Liu J.E."/>
            <person name="Manci A.M."/>
            <person name="Nielsen D.A."/>
            <person name="Solomon M.B."/>
            <person name="Breakwell D.P."/>
            <person name="Burnett S.H."/>
            <person name="Grose J.H."/>
        </authorList>
    </citation>
    <scope>NUCLEOTIDE SEQUENCE [LARGE SCALE GENOMIC DNA]</scope>
    <source>
        <strain evidence="3 4">CECT 7799</strain>
    </source>
</reference>
<keyword evidence="1 2" id="KW-0378">Hydrolase</keyword>
<dbReference type="AlphaFoldDB" id="A0A0M7B910"/>
<comment type="function">
    <text evidence="2">Hydrolyzes RNA 2',3'-cyclic phosphodiester to an RNA 2'-phosphomonoester.</text>
</comment>
<dbReference type="Pfam" id="PF13563">
    <property type="entry name" value="2_5_RNA_ligase2"/>
    <property type="match status" value="1"/>
</dbReference>
<accession>A0A0M7B910</accession>
<dbReference type="InterPro" id="IPR009097">
    <property type="entry name" value="Cyclic_Pdiesterase"/>
</dbReference>
<evidence type="ECO:0000256" key="1">
    <source>
        <dbReference type="ARBA" id="ARBA00022801"/>
    </source>
</evidence>
<proteinExistence type="inferred from homology"/>
<dbReference type="PANTHER" id="PTHR35561">
    <property type="entry name" value="RNA 2',3'-CYCLIC PHOSPHODIESTERASE"/>
    <property type="match status" value="1"/>
</dbReference>
<dbReference type="PANTHER" id="PTHR35561:SF1">
    <property type="entry name" value="RNA 2',3'-CYCLIC PHOSPHODIESTERASE"/>
    <property type="match status" value="1"/>
</dbReference>
<dbReference type="SUPFAM" id="SSF55144">
    <property type="entry name" value="LigT-like"/>
    <property type="match status" value="1"/>
</dbReference>
<dbReference type="OrthoDB" id="9793819at2"/>
<dbReference type="GO" id="GO:0016874">
    <property type="term" value="F:ligase activity"/>
    <property type="evidence" value="ECO:0007669"/>
    <property type="project" value="UniProtKB-KW"/>
</dbReference>
<evidence type="ECO:0000313" key="3">
    <source>
        <dbReference type="EMBL" id="CUH33728.1"/>
    </source>
</evidence>
<dbReference type="EMBL" id="CYPR01000055">
    <property type="protein sequence ID" value="CUH33728.1"/>
    <property type="molecule type" value="Genomic_DNA"/>
</dbReference>
<dbReference type="InterPro" id="IPR004175">
    <property type="entry name" value="RNA_CPDase"/>
</dbReference>
<dbReference type="HAMAP" id="MF_01940">
    <property type="entry name" value="RNA_CPDase"/>
    <property type="match status" value="1"/>
</dbReference>
<protein>
    <recommendedName>
        <fullName evidence="2">RNA 2',3'-cyclic phosphodiesterase</fullName>
        <shortName evidence="2">RNA 2',3'-CPDase</shortName>
        <ecNumber evidence="2">3.1.4.58</ecNumber>
    </recommendedName>
</protein>
<evidence type="ECO:0000313" key="4">
    <source>
        <dbReference type="Proteomes" id="UP000049455"/>
    </source>
</evidence>
<sequence length="183" mass="19577">MRAFVGIPVPETWITPLVRAQKALPGGRDVDPDDLHVTLAFLDDQSEDRLEAMHEALETRALAAAPLRPAGIATLGDTPRAVVLDLAPDRALTALRDAVRGAARAAGIDLPRDRFRPHVTLTRFGGRAKPDMGRLPRALEGIGAPDLAAEVARLVVLWSSTLTPDGPVYEVLANYQLRGAADA</sequence>
<dbReference type="GO" id="GO:0004113">
    <property type="term" value="F:2',3'-cyclic-nucleotide 3'-phosphodiesterase activity"/>
    <property type="evidence" value="ECO:0007669"/>
    <property type="project" value="InterPro"/>
</dbReference>
<dbReference type="Proteomes" id="UP000049455">
    <property type="component" value="Unassembled WGS sequence"/>
</dbReference>
<feature type="short sequence motif" description="HXTX 1" evidence="2">
    <location>
        <begin position="36"/>
        <end position="39"/>
    </location>
</feature>
<dbReference type="Gene3D" id="3.90.1140.10">
    <property type="entry name" value="Cyclic phosphodiesterase"/>
    <property type="match status" value="1"/>
</dbReference>